<dbReference type="AlphaFoldDB" id="A0A438C4L2"/>
<dbReference type="EMBL" id="QGNW01002553">
    <property type="protein sequence ID" value="RVW18089.1"/>
    <property type="molecule type" value="Genomic_DNA"/>
</dbReference>
<comment type="caution">
    <text evidence="2">The sequence shown here is derived from an EMBL/GenBank/DDBJ whole genome shotgun (WGS) entry which is preliminary data.</text>
</comment>
<protein>
    <submittedName>
        <fullName evidence="2">Uncharacterized protein</fullName>
    </submittedName>
</protein>
<evidence type="ECO:0000313" key="2">
    <source>
        <dbReference type="EMBL" id="RVW18089.1"/>
    </source>
</evidence>
<reference evidence="2 3" key="1">
    <citation type="journal article" date="2018" name="PLoS Genet.">
        <title>Population sequencing reveals clonal diversity and ancestral inbreeding in the grapevine cultivar Chardonnay.</title>
        <authorList>
            <person name="Roach M.J."/>
            <person name="Johnson D.L."/>
            <person name="Bohlmann J."/>
            <person name="van Vuuren H.J."/>
            <person name="Jones S.J."/>
            <person name="Pretorius I.S."/>
            <person name="Schmidt S.A."/>
            <person name="Borneman A.R."/>
        </authorList>
    </citation>
    <scope>NUCLEOTIDE SEQUENCE [LARGE SCALE GENOMIC DNA]</scope>
    <source>
        <strain evidence="3">cv. Chardonnay</strain>
        <tissue evidence="2">Leaf</tissue>
    </source>
</reference>
<evidence type="ECO:0000256" key="1">
    <source>
        <dbReference type="SAM" id="MobiDB-lite"/>
    </source>
</evidence>
<dbReference type="PANTHER" id="PTHR33785">
    <property type="entry name" value="OS06G0550800 PROTEIN"/>
    <property type="match status" value="1"/>
</dbReference>
<name>A0A438C4L2_VITVI</name>
<feature type="compositionally biased region" description="Low complexity" evidence="1">
    <location>
        <begin position="236"/>
        <end position="247"/>
    </location>
</feature>
<feature type="region of interest" description="Disordered" evidence="1">
    <location>
        <begin position="94"/>
        <end position="156"/>
    </location>
</feature>
<organism evidence="2 3">
    <name type="scientific">Vitis vinifera</name>
    <name type="common">Grape</name>
    <dbReference type="NCBI Taxonomy" id="29760"/>
    <lineage>
        <taxon>Eukaryota</taxon>
        <taxon>Viridiplantae</taxon>
        <taxon>Streptophyta</taxon>
        <taxon>Embryophyta</taxon>
        <taxon>Tracheophyta</taxon>
        <taxon>Spermatophyta</taxon>
        <taxon>Magnoliopsida</taxon>
        <taxon>eudicotyledons</taxon>
        <taxon>Gunneridae</taxon>
        <taxon>Pentapetalae</taxon>
        <taxon>rosids</taxon>
        <taxon>Vitales</taxon>
        <taxon>Vitaceae</taxon>
        <taxon>Viteae</taxon>
        <taxon>Vitis</taxon>
    </lineage>
</organism>
<dbReference type="PANTHER" id="PTHR33785:SF5">
    <property type="entry name" value="SERINE_ARGININE REPETITIVE MATRIX PROTEIN"/>
    <property type="match status" value="1"/>
</dbReference>
<proteinExistence type="predicted"/>
<dbReference type="Proteomes" id="UP000288805">
    <property type="component" value="Unassembled WGS sequence"/>
</dbReference>
<feature type="region of interest" description="Disordered" evidence="1">
    <location>
        <begin position="228"/>
        <end position="263"/>
    </location>
</feature>
<sequence>MDAPVRPCSDIDNITDEKARTQDLGSFVAMAVMGDDPFGSFSIRDEKVEAVDLLEVCWFFENLLERRKMMSRCYSDPCTSSNFCQEMMVRNSYANDRSPPEKLPEGDDCVGHTSPSLPCLGRREATQEEGPGSEPSKSTQNHLLRSPSLPPSVERREGEIQVKDVDLVQPNLLRAPSLAPCVGRKEGAVQEGEIGLETGKLTQKSSQRGLLRAPSMPPCVGREGLIQYKERDPRSSKLTRTTSLSPPDILPRQHTSKGLAHNYGTPRHRLLRKQEEGTMSMNVAKEMRRRYLNQTNVIRKSLSDLEYEEVQGFKDLGFTFEKEDLSPSVVNILPGLQVKDRGGPMEEDSVRRPYLSEAWIEQCSAPPIPNWVGKSSAQDMKAQIKFWARAVASNVHQEC</sequence>
<gene>
    <name evidence="2" type="ORF">CK203_109240</name>
</gene>
<accession>A0A438C4L2</accession>
<evidence type="ECO:0000313" key="3">
    <source>
        <dbReference type="Proteomes" id="UP000288805"/>
    </source>
</evidence>